<evidence type="ECO:0000313" key="3">
    <source>
        <dbReference type="Proteomes" id="UP000054632"/>
    </source>
</evidence>
<keyword evidence="4" id="KW-1185">Reference proteome</keyword>
<evidence type="ECO:0000313" key="2">
    <source>
        <dbReference type="EMBL" id="KRZ23426.1"/>
    </source>
</evidence>
<evidence type="ECO:0000313" key="1">
    <source>
        <dbReference type="EMBL" id="KRY67780.1"/>
    </source>
</evidence>
<dbReference type="Proteomes" id="UP000054805">
    <property type="component" value="Unassembled WGS sequence"/>
</dbReference>
<dbReference type="EMBL" id="JYDR01000128">
    <property type="protein sequence ID" value="KRY67780.1"/>
    <property type="molecule type" value="Genomic_DNA"/>
</dbReference>
<sequence length="102" mass="10799">MGSPSPGGGGPACRPWGEVARFNQKNPASELPIGSTAFADLEQHCLTMSNLSLKTGVFAVGNRPNDNACCSSLLLRQPSKVVNLTQQPSFTIHPHQQNTGIL</sequence>
<dbReference type="Proteomes" id="UP000054632">
    <property type="component" value="Unassembled WGS sequence"/>
</dbReference>
<dbReference type="AlphaFoldDB" id="A0A0V1IKU0"/>
<accession>A0A0V1IKU0</accession>
<protein>
    <submittedName>
        <fullName evidence="2">Uncharacterized protein</fullName>
    </submittedName>
</protein>
<name>A0A0V1IKU0_TRIPS</name>
<evidence type="ECO:0000313" key="4">
    <source>
        <dbReference type="Proteomes" id="UP000054805"/>
    </source>
</evidence>
<proteinExistence type="predicted"/>
<gene>
    <name evidence="1" type="ORF">T4A_960</name>
    <name evidence="2" type="ORF">T4B_2014</name>
</gene>
<comment type="caution">
    <text evidence="2">The sequence shown here is derived from an EMBL/GenBank/DDBJ whole genome shotgun (WGS) entry which is preliminary data.</text>
</comment>
<reference evidence="3 4" key="1">
    <citation type="submission" date="2015-01" db="EMBL/GenBank/DDBJ databases">
        <title>Evolution of Trichinella species and genotypes.</title>
        <authorList>
            <person name="Korhonen P.K."/>
            <person name="Edoardo P."/>
            <person name="Giuseppe L.R."/>
            <person name="Gasser R.B."/>
        </authorList>
    </citation>
    <scope>NUCLEOTIDE SEQUENCE [LARGE SCALE GENOMIC DNA]</scope>
    <source>
        <strain evidence="1">ISS13</strain>
        <strain evidence="2">ISS588</strain>
    </source>
</reference>
<organism evidence="2 4">
    <name type="scientific">Trichinella pseudospiralis</name>
    <name type="common">Parasitic roundworm</name>
    <dbReference type="NCBI Taxonomy" id="6337"/>
    <lineage>
        <taxon>Eukaryota</taxon>
        <taxon>Metazoa</taxon>
        <taxon>Ecdysozoa</taxon>
        <taxon>Nematoda</taxon>
        <taxon>Enoplea</taxon>
        <taxon>Dorylaimia</taxon>
        <taxon>Trichinellida</taxon>
        <taxon>Trichinellidae</taxon>
        <taxon>Trichinella</taxon>
    </lineage>
</organism>
<dbReference type="EMBL" id="JYDS01000145">
    <property type="protein sequence ID" value="KRZ23426.1"/>
    <property type="molecule type" value="Genomic_DNA"/>
</dbReference>